<accession>A0A146KJA6</accession>
<name>A0A146KJA6_9EUKA</name>
<dbReference type="Pfam" id="PF01841">
    <property type="entry name" value="Transglut_core"/>
    <property type="match status" value="1"/>
</dbReference>
<evidence type="ECO:0000313" key="2">
    <source>
        <dbReference type="EMBL" id="JAP95349.1"/>
    </source>
</evidence>
<evidence type="ECO:0000259" key="1">
    <source>
        <dbReference type="Pfam" id="PF01841"/>
    </source>
</evidence>
<feature type="non-terminal residue" evidence="2">
    <location>
        <position position="1"/>
    </location>
</feature>
<protein>
    <submittedName>
        <fullName evidence="2">Transglutaminase-like superfamily protein</fullName>
    </submittedName>
</protein>
<dbReference type="InterPro" id="IPR038765">
    <property type="entry name" value="Papain-like_cys_pep_sf"/>
</dbReference>
<proteinExistence type="predicted"/>
<dbReference type="EMBL" id="GDID01001257">
    <property type="protein sequence ID" value="JAP95349.1"/>
    <property type="molecule type" value="Transcribed_RNA"/>
</dbReference>
<feature type="domain" description="Transglutaminase-like" evidence="1">
    <location>
        <begin position="179"/>
        <end position="280"/>
    </location>
</feature>
<dbReference type="SUPFAM" id="SSF54001">
    <property type="entry name" value="Cysteine proteinases"/>
    <property type="match status" value="1"/>
</dbReference>
<sequence>TIDRIETIKLIPDQENEIIVINVQNFEEVVSEIYHSCAQQNIIPPNGMSYSQSGDQITVIAKMGRQITLQDRLCLDLSRKSFFDAQNKHQDLTQRIVQHLSALEPQLVISPKENLVTNDVPIILEIIRQKYPELWFIDQFQWQSRQGKINLLTTFDQQKLNLILQENEKLKLAVAKYTAFKHQSPYKNELQLAKQLMANVKYTSKSQDKYENDHLYDSIGCLVNGKCMCQGYAMAFSLLAYMLGLNVIQVAGIMKNPQPGQNPRHRWNMIEIKGKFYHIDTTWIKDQSCMIYFNFSDELRYAQIRMDDEFVLIPPKADTMEANYFEVNKKMITDLDNTMKYIKNSKPGIKHYFCTKEVDVNVAQEVIQLRYELGTPLKYKTGYSAQLPLNLKYVEFELELDDVMLIKDFPKDSINFNAKYIVHDDGNFKQNIQESLKLGAASVNWKQWGQIYEISYVKK</sequence>
<dbReference type="InterPro" id="IPR002931">
    <property type="entry name" value="Transglutaminase-like"/>
</dbReference>
<organism evidence="2">
    <name type="scientific">Trepomonas sp. PC1</name>
    <dbReference type="NCBI Taxonomy" id="1076344"/>
    <lineage>
        <taxon>Eukaryota</taxon>
        <taxon>Metamonada</taxon>
        <taxon>Diplomonadida</taxon>
        <taxon>Hexamitidae</taxon>
        <taxon>Hexamitinae</taxon>
        <taxon>Trepomonas</taxon>
    </lineage>
</organism>
<reference evidence="2" key="1">
    <citation type="submission" date="2015-07" db="EMBL/GenBank/DDBJ databases">
        <title>Adaptation to a free-living lifestyle via gene acquisitions in the diplomonad Trepomonas sp. PC1.</title>
        <authorList>
            <person name="Xu F."/>
            <person name="Jerlstrom-Hultqvist J."/>
            <person name="Kolisko M."/>
            <person name="Simpson A.G.B."/>
            <person name="Roger A.J."/>
            <person name="Svard S.G."/>
            <person name="Andersson J.O."/>
        </authorList>
    </citation>
    <scope>NUCLEOTIDE SEQUENCE</scope>
    <source>
        <strain evidence="2">PC1</strain>
    </source>
</reference>
<dbReference type="AlphaFoldDB" id="A0A146KJA6"/>
<dbReference type="Gene3D" id="3.10.620.30">
    <property type="match status" value="1"/>
</dbReference>
<gene>
    <name evidence="2" type="ORF">TPC1_11691</name>
</gene>